<evidence type="ECO:0008006" key="3">
    <source>
        <dbReference type="Google" id="ProtNLM"/>
    </source>
</evidence>
<evidence type="ECO:0000313" key="1">
    <source>
        <dbReference type="EMBL" id="OBS07981.1"/>
    </source>
</evidence>
<dbReference type="RefSeq" id="WP_161489979.1">
    <property type="nucleotide sequence ID" value="NZ_JQSG02000006.1"/>
</dbReference>
<keyword evidence="2" id="KW-1185">Reference proteome</keyword>
<reference evidence="1 2" key="1">
    <citation type="journal article" date="2014" name="Genome Announc.">
        <title>Draft Genome Sequence of the Iron-Oxidizing, Acidophilic, and Halotolerant 'Thiobacillus prosperus' Type Strain DSM 5130.</title>
        <authorList>
            <person name="Ossandon F.J."/>
            <person name="Cardenas J.P."/>
            <person name="Corbett M."/>
            <person name="Quatrini R."/>
            <person name="Holmes D.S."/>
            <person name="Watkin E."/>
        </authorList>
    </citation>
    <scope>NUCLEOTIDE SEQUENCE [LARGE SCALE GENOMIC DNA]</scope>
    <source>
        <strain evidence="1 2">DSM 5130</strain>
    </source>
</reference>
<protein>
    <recommendedName>
        <fullName evidence="3">Lipoprotein</fullName>
    </recommendedName>
</protein>
<name>A0A1A6C099_9GAMM</name>
<sequence>MTAITIRRILAVLALLILGLSLGGCFYYPDDGYGYGYYGPPIHRHEDDGD</sequence>
<comment type="caution">
    <text evidence="1">The sequence shown here is derived from an EMBL/GenBank/DDBJ whole genome shotgun (WGS) entry which is preliminary data.</text>
</comment>
<dbReference type="Proteomes" id="UP000029273">
    <property type="component" value="Unassembled WGS sequence"/>
</dbReference>
<gene>
    <name evidence="1" type="ORF">Thpro_022231</name>
</gene>
<organism evidence="1 2">
    <name type="scientific">Acidihalobacter prosperus</name>
    <dbReference type="NCBI Taxonomy" id="160660"/>
    <lineage>
        <taxon>Bacteria</taxon>
        <taxon>Pseudomonadati</taxon>
        <taxon>Pseudomonadota</taxon>
        <taxon>Gammaproteobacteria</taxon>
        <taxon>Chromatiales</taxon>
        <taxon>Ectothiorhodospiraceae</taxon>
        <taxon>Acidihalobacter</taxon>
    </lineage>
</organism>
<proteinExistence type="predicted"/>
<accession>A0A1A6C099</accession>
<dbReference type="PROSITE" id="PS51257">
    <property type="entry name" value="PROKAR_LIPOPROTEIN"/>
    <property type="match status" value="1"/>
</dbReference>
<dbReference type="AlphaFoldDB" id="A0A1A6C099"/>
<dbReference type="EMBL" id="JQSG02000006">
    <property type="protein sequence ID" value="OBS07981.1"/>
    <property type="molecule type" value="Genomic_DNA"/>
</dbReference>
<evidence type="ECO:0000313" key="2">
    <source>
        <dbReference type="Proteomes" id="UP000029273"/>
    </source>
</evidence>